<evidence type="ECO:0000256" key="1">
    <source>
        <dbReference type="SAM" id="MobiDB-lite"/>
    </source>
</evidence>
<reference evidence="2 3" key="1">
    <citation type="submission" date="2021-04" db="EMBL/GenBank/DDBJ databases">
        <authorList>
            <person name="Bliznina A."/>
        </authorList>
    </citation>
    <scope>NUCLEOTIDE SEQUENCE [LARGE SCALE GENOMIC DNA]</scope>
</reference>
<dbReference type="EMBL" id="OU015569">
    <property type="protein sequence ID" value="CAG5099276.1"/>
    <property type="molecule type" value="Genomic_DNA"/>
</dbReference>
<dbReference type="Proteomes" id="UP001158576">
    <property type="component" value="Chromosome XSR"/>
</dbReference>
<sequence length="221" mass="24317">MGSQPEMTKATEEEIPKEDQFKQPSQPADSSSQTEPLAEVKQLSQKMEELSSQEKPQEDEIISGDKSFFNEQFKTADRVEVMFENGDASPEERAEKKATKKRPLEDDEETSPTKKAHQMTASFLADHDEVTGDPAACSTQEPPKDKEQNSQGARSEVGPSQEIPYQIPGFIDAAEEEMKSVDSAEIVQHILGDIKEEDANGAAEKDDEAAQGEAAKDDAQN</sequence>
<name>A0ABN7SFZ5_OIKDI</name>
<feature type="compositionally biased region" description="Polar residues" evidence="1">
    <location>
        <begin position="22"/>
        <end position="35"/>
    </location>
</feature>
<feature type="compositionally biased region" description="Basic and acidic residues" evidence="1">
    <location>
        <begin position="9"/>
        <end position="21"/>
    </location>
</feature>
<keyword evidence="3" id="KW-1185">Reference proteome</keyword>
<accession>A0ABN7SFZ5</accession>
<evidence type="ECO:0000313" key="2">
    <source>
        <dbReference type="EMBL" id="CAG5099276.1"/>
    </source>
</evidence>
<evidence type="ECO:0000313" key="3">
    <source>
        <dbReference type="Proteomes" id="UP001158576"/>
    </source>
</evidence>
<gene>
    <name evidence="2" type="ORF">OKIOD_LOCUS7960</name>
</gene>
<feature type="region of interest" description="Disordered" evidence="1">
    <location>
        <begin position="195"/>
        <end position="221"/>
    </location>
</feature>
<organism evidence="2 3">
    <name type="scientific">Oikopleura dioica</name>
    <name type="common">Tunicate</name>
    <dbReference type="NCBI Taxonomy" id="34765"/>
    <lineage>
        <taxon>Eukaryota</taxon>
        <taxon>Metazoa</taxon>
        <taxon>Chordata</taxon>
        <taxon>Tunicata</taxon>
        <taxon>Appendicularia</taxon>
        <taxon>Copelata</taxon>
        <taxon>Oikopleuridae</taxon>
        <taxon>Oikopleura</taxon>
    </lineage>
</organism>
<feature type="region of interest" description="Disordered" evidence="1">
    <location>
        <begin position="1"/>
        <end position="167"/>
    </location>
</feature>
<protein>
    <submittedName>
        <fullName evidence="2">Oidioi.mRNA.OKI2018_I69.XSR.g16402.t1.cds</fullName>
    </submittedName>
</protein>
<proteinExistence type="predicted"/>